<dbReference type="PANTHER" id="PTHR43215:SF14">
    <property type="entry name" value="RADIAL SPOKE HEAD 1 HOMOLOG"/>
    <property type="match status" value="1"/>
</dbReference>
<organism evidence="2 3">
    <name type="scientific">Algibacter aquimarinus</name>
    <dbReference type="NCBI Taxonomy" id="1136748"/>
    <lineage>
        <taxon>Bacteria</taxon>
        <taxon>Pseudomonadati</taxon>
        <taxon>Bacteroidota</taxon>
        <taxon>Flavobacteriia</taxon>
        <taxon>Flavobacteriales</taxon>
        <taxon>Flavobacteriaceae</taxon>
        <taxon>Algibacter</taxon>
    </lineage>
</organism>
<dbReference type="PANTHER" id="PTHR43215">
    <property type="entry name" value="RADIAL SPOKE HEAD 1 HOMOLOG"/>
    <property type="match status" value="1"/>
</dbReference>
<dbReference type="RefSeq" id="WP_345167979.1">
    <property type="nucleotide sequence ID" value="NZ_BAABJK010000006.1"/>
</dbReference>
<dbReference type="Proteomes" id="UP001501692">
    <property type="component" value="Unassembled WGS sequence"/>
</dbReference>
<evidence type="ECO:0000256" key="1">
    <source>
        <dbReference type="ARBA" id="ARBA00022737"/>
    </source>
</evidence>
<comment type="caution">
    <text evidence="2">The sequence shown here is derived from an EMBL/GenBank/DDBJ whole genome shotgun (WGS) entry which is preliminary data.</text>
</comment>
<dbReference type="SUPFAM" id="SSF82185">
    <property type="entry name" value="Histone H3 K4-specific methyltransferase SET7/9 N-terminal domain"/>
    <property type="match status" value="1"/>
</dbReference>
<dbReference type="EMBL" id="BAABJK010000006">
    <property type="protein sequence ID" value="GAA4970319.1"/>
    <property type="molecule type" value="Genomic_DNA"/>
</dbReference>
<proteinExistence type="predicted"/>
<protein>
    <recommendedName>
        <fullName evidence="4">MORN repeat protein</fullName>
    </recommendedName>
</protein>
<name>A0ABP9HGD6_9FLAO</name>
<dbReference type="InterPro" id="IPR003409">
    <property type="entry name" value="MORN"/>
</dbReference>
<dbReference type="Gene3D" id="2.20.110.10">
    <property type="entry name" value="Histone H3 K4-specific methyltransferase SET7/9 N-terminal domain"/>
    <property type="match status" value="2"/>
</dbReference>
<evidence type="ECO:0008006" key="4">
    <source>
        <dbReference type="Google" id="ProtNLM"/>
    </source>
</evidence>
<dbReference type="Pfam" id="PF02493">
    <property type="entry name" value="MORN"/>
    <property type="match status" value="3"/>
</dbReference>
<keyword evidence="1" id="KW-0677">Repeat</keyword>
<sequence length="150" mass="17121">MKKLLIIILFLIFEHVNAQKIKVLPVHNDIQLLTDGWYKFELEDAYFDVEILQGKYAKGNIIWKDGTSYSGNLNGKYISGRGTYIWSSGMRYEGAFKKGKRHGKGSLILLNGTKWSGKWKQNLKNGKGKIFNSKGDITDSGVWDEDERIS</sequence>
<keyword evidence="3" id="KW-1185">Reference proteome</keyword>
<dbReference type="SMART" id="SM00698">
    <property type="entry name" value="MORN"/>
    <property type="match status" value="3"/>
</dbReference>
<reference evidence="3" key="1">
    <citation type="journal article" date="2019" name="Int. J. Syst. Evol. Microbiol.">
        <title>The Global Catalogue of Microorganisms (GCM) 10K type strain sequencing project: providing services to taxonomists for standard genome sequencing and annotation.</title>
        <authorList>
            <consortium name="The Broad Institute Genomics Platform"/>
            <consortium name="The Broad Institute Genome Sequencing Center for Infectious Disease"/>
            <person name="Wu L."/>
            <person name="Ma J."/>
        </authorList>
    </citation>
    <scope>NUCLEOTIDE SEQUENCE [LARGE SCALE GENOMIC DNA]</scope>
    <source>
        <strain evidence="3">JCM 18287</strain>
    </source>
</reference>
<accession>A0ABP9HGD6</accession>
<gene>
    <name evidence="2" type="ORF">GCM10023315_20180</name>
</gene>
<evidence type="ECO:0000313" key="3">
    <source>
        <dbReference type="Proteomes" id="UP001501692"/>
    </source>
</evidence>
<evidence type="ECO:0000313" key="2">
    <source>
        <dbReference type="EMBL" id="GAA4970319.1"/>
    </source>
</evidence>